<evidence type="ECO:0000256" key="4">
    <source>
        <dbReference type="ARBA" id="ARBA00022679"/>
    </source>
</evidence>
<evidence type="ECO:0000313" key="18">
    <source>
        <dbReference type="EMBL" id="RXH67760.1"/>
    </source>
</evidence>
<dbReference type="NCBIfam" id="TIGR00797">
    <property type="entry name" value="matE"/>
    <property type="match status" value="1"/>
</dbReference>
<keyword evidence="13" id="KW-0325">Glycoprotein</keyword>
<evidence type="ECO:0000259" key="17">
    <source>
        <dbReference type="PROSITE" id="PS50011"/>
    </source>
</evidence>
<reference evidence="18 19" key="1">
    <citation type="submission" date="2018-10" db="EMBL/GenBank/DDBJ databases">
        <title>A high-quality apple genome assembly.</title>
        <authorList>
            <person name="Hu J."/>
        </authorList>
    </citation>
    <scope>NUCLEOTIDE SEQUENCE [LARGE SCALE GENOMIC DNA]</scope>
    <source>
        <strain evidence="19">cv. HFTH1</strain>
        <tissue evidence="18">Young leaf</tissue>
    </source>
</reference>
<feature type="transmembrane region" description="Helical" evidence="16">
    <location>
        <begin position="991"/>
        <end position="1013"/>
    </location>
</feature>
<feature type="transmembrane region" description="Helical" evidence="16">
    <location>
        <begin position="813"/>
        <end position="831"/>
    </location>
</feature>
<accession>A0A498HA99</accession>
<keyword evidence="10 16" id="KW-1133">Transmembrane helix</keyword>
<keyword evidence="3" id="KW-0723">Serine/threonine-protein kinase</keyword>
<dbReference type="InterPro" id="IPR000719">
    <property type="entry name" value="Prot_kinase_dom"/>
</dbReference>
<dbReference type="Pfam" id="PF13947">
    <property type="entry name" value="GUB_WAK_bind"/>
    <property type="match status" value="1"/>
</dbReference>
<keyword evidence="9" id="KW-0067">ATP-binding</keyword>
<keyword evidence="4" id="KW-0808">Transferase</keyword>
<dbReference type="EMBL" id="RDQH01000343">
    <property type="protein sequence ID" value="RXH67760.1"/>
    <property type="molecule type" value="Genomic_DNA"/>
</dbReference>
<dbReference type="Pfam" id="PF08488">
    <property type="entry name" value="WAK"/>
    <property type="match status" value="1"/>
</dbReference>
<dbReference type="Gene3D" id="2.10.25.10">
    <property type="entry name" value="Laminin"/>
    <property type="match status" value="1"/>
</dbReference>
<evidence type="ECO:0000256" key="16">
    <source>
        <dbReference type="RuleBase" id="RU004914"/>
    </source>
</evidence>
<dbReference type="GO" id="GO:0004674">
    <property type="term" value="F:protein serine/threonine kinase activity"/>
    <property type="evidence" value="ECO:0007669"/>
    <property type="project" value="UniProtKB-KW"/>
</dbReference>
<dbReference type="GO" id="GO:1990961">
    <property type="term" value="P:xenobiotic detoxification by transmembrane export across the plasma membrane"/>
    <property type="evidence" value="ECO:0007669"/>
    <property type="project" value="InterPro"/>
</dbReference>
<evidence type="ECO:0000313" key="19">
    <source>
        <dbReference type="Proteomes" id="UP000290289"/>
    </source>
</evidence>
<comment type="catalytic activity">
    <reaction evidence="14">
        <text>L-seryl-[protein] + ATP = O-phospho-L-seryl-[protein] + ADP + H(+)</text>
        <dbReference type="Rhea" id="RHEA:17989"/>
        <dbReference type="Rhea" id="RHEA-COMP:9863"/>
        <dbReference type="Rhea" id="RHEA-COMP:11604"/>
        <dbReference type="ChEBI" id="CHEBI:15378"/>
        <dbReference type="ChEBI" id="CHEBI:29999"/>
        <dbReference type="ChEBI" id="CHEBI:30616"/>
        <dbReference type="ChEBI" id="CHEBI:83421"/>
        <dbReference type="ChEBI" id="CHEBI:456216"/>
    </reaction>
</comment>
<dbReference type="CDD" id="cd00054">
    <property type="entry name" value="EGF_CA"/>
    <property type="match status" value="1"/>
</dbReference>
<evidence type="ECO:0000256" key="6">
    <source>
        <dbReference type="ARBA" id="ARBA00022729"/>
    </source>
</evidence>
<dbReference type="InterPro" id="IPR011009">
    <property type="entry name" value="Kinase-like_dom_sf"/>
</dbReference>
<feature type="transmembrane region" description="Helical" evidence="16">
    <location>
        <begin position="1153"/>
        <end position="1172"/>
    </location>
</feature>
<dbReference type="SMART" id="SM00220">
    <property type="entry name" value="S_TKc"/>
    <property type="match status" value="1"/>
</dbReference>
<keyword evidence="19" id="KW-1185">Reference proteome</keyword>
<evidence type="ECO:0000256" key="8">
    <source>
        <dbReference type="ARBA" id="ARBA00022777"/>
    </source>
</evidence>
<dbReference type="GO" id="GO:0042910">
    <property type="term" value="F:xenobiotic transmembrane transporter activity"/>
    <property type="evidence" value="ECO:0007669"/>
    <property type="project" value="InterPro"/>
</dbReference>
<keyword evidence="6" id="KW-0732">Signal</keyword>
<dbReference type="PROSITE" id="PS50011">
    <property type="entry name" value="PROTEIN_KINASE_DOM"/>
    <property type="match status" value="1"/>
</dbReference>
<dbReference type="GO" id="GO:0005524">
    <property type="term" value="F:ATP binding"/>
    <property type="evidence" value="ECO:0007669"/>
    <property type="project" value="UniProtKB-KW"/>
</dbReference>
<dbReference type="Proteomes" id="UP000290289">
    <property type="component" value="Chromosome 17"/>
</dbReference>
<evidence type="ECO:0000256" key="14">
    <source>
        <dbReference type="ARBA" id="ARBA00047558"/>
    </source>
</evidence>
<feature type="transmembrane region" description="Helical" evidence="16">
    <location>
        <begin position="1034"/>
        <end position="1058"/>
    </location>
</feature>
<dbReference type="CDD" id="cd13132">
    <property type="entry name" value="MATE_eukaryotic"/>
    <property type="match status" value="1"/>
</dbReference>
<dbReference type="SUPFAM" id="SSF56112">
    <property type="entry name" value="Protein kinase-like (PK-like)"/>
    <property type="match status" value="1"/>
</dbReference>
<dbReference type="PANTHER" id="PTHR27005:SF280">
    <property type="entry name" value="WALL-ASSOCIATED RECEPTOR KINASE-LIKE 8"/>
    <property type="match status" value="1"/>
</dbReference>
<keyword evidence="5 16" id="KW-0812">Transmembrane</keyword>
<dbReference type="PROSITE" id="PS00108">
    <property type="entry name" value="PROTEIN_KINASE_ST"/>
    <property type="match status" value="1"/>
</dbReference>
<evidence type="ECO:0000256" key="9">
    <source>
        <dbReference type="ARBA" id="ARBA00022840"/>
    </source>
</evidence>
<evidence type="ECO:0000256" key="1">
    <source>
        <dbReference type="ARBA" id="ARBA00004479"/>
    </source>
</evidence>
<dbReference type="GO" id="GO:0005886">
    <property type="term" value="C:plasma membrane"/>
    <property type="evidence" value="ECO:0007669"/>
    <property type="project" value="TreeGrafter"/>
</dbReference>
<evidence type="ECO:0000256" key="3">
    <source>
        <dbReference type="ARBA" id="ARBA00022527"/>
    </source>
</evidence>
<organism evidence="18 19">
    <name type="scientific">Malus domestica</name>
    <name type="common">Apple</name>
    <name type="synonym">Pyrus malus</name>
    <dbReference type="NCBI Taxonomy" id="3750"/>
    <lineage>
        <taxon>Eukaryota</taxon>
        <taxon>Viridiplantae</taxon>
        <taxon>Streptophyta</taxon>
        <taxon>Embryophyta</taxon>
        <taxon>Tracheophyta</taxon>
        <taxon>Spermatophyta</taxon>
        <taxon>Magnoliopsida</taxon>
        <taxon>eudicotyledons</taxon>
        <taxon>Gunneridae</taxon>
        <taxon>Pentapetalae</taxon>
        <taxon>rosids</taxon>
        <taxon>fabids</taxon>
        <taxon>Rosales</taxon>
        <taxon>Rosaceae</taxon>
        <taxon>Amygdaloideae</taxon>
        <taxon>Maleae</taxon>
        <taxon>Malus</taxon>
    </lineage>
</organism>
<evidence type="ECO:0000256" key="10">
    <source>
        <dbReference type="ARBA" id="ARBA00022989"/>
    </source>
</evidence>
<feature type="transmembrane region" description="Helical" evidence="16">
    <location>
        <begin position="895"/>
        <end position="912"/>
    </location>
</feature>
<keyword evidence="12" id="KW-1015">Disulfide bond</keyword>
<dbReference type="InterPro" id="IPR045274">
    <property type="entry name" value="WAK-like"/>
</dbReference>
<dbReference type="Gene3D" id="3.30.200.20">
    <property type="entry name" value="Phosphorylase Kinase, domain 1"/>
    <property type="match status" value="1"/>
</dbReference>
<dbReference type="FunFam" id="1.10.510.10:FF:000084">
    <property type="entry name" value="Wall-associated receptor kinase 2"/>
    <property type="match status" value="1"/>
</dbReference>
<dbReference type="InterPro" id="IPR045069">
    <property type="entry name" value="MATE_euk"/>
</dbReference>
<dbReference type="CDD" id="cd14066">
    <property type="entry name" value="STKc_IRAK"/>
    <property type="match status" value="1"/>
</dbReference>
<comment type="subcellular location">
    <subcellularLocation>
        <location evidence="1">Membrane</location>
        <topology evidence="1">Single-pass type I membrane protein</topology>
    </subcellularLocation>
</comment>
<evidence type="ECO:0000256" key="11">
    <source>
        <dbReference type="ARBA" id="ARBA00023136"/>
    </source>
</evidence>
<evidence type="ECO:0000256" key="15">
    <source>
        <dbReference type="ARBA" id="ARBA00047951"/>
    </source>
</evidence>
<feature type="transmembrane region" description="Helical" evidence="16">
    <location>
        <begin position="360"/>
        <end position="381"/>
    </location>
</feature>
<protein>
    <recommendedName>
        <fullName evidence="16">Protein DETOXIFICATION</fullName>
    </recommendedName>
    <alternativeName>
        <fullName evidence="16">Multidrug and toxic compound extrusion protein</fullName>
    </alternativeName>
</protein>
<dbReference type="PANTHER" id="PTHR27005">
    <property type="entry name" value="WALL-ASSOCIATED RECEPTOR KINASE-LIKE 21"/>
    <property type="match status" value="1"/>
</dbReference>
<keyword evidence="8" id="KW-0418">Kinase</keyword>
<evidence type="ECO:0000256" key="5">
    <source>
        <dbReference type="ARBA" id="ARBA00022692"/>
    </source>
</evidence>
<evidence type="ECO:0000256" key="12">
    <source>
        <dbReference type="ARBA" id="ARBA00023157"/>
    </source>
</evidence>
<dbReference type="Pfam" id="PF01554">
    <property type="entry name" value="MatE"/>
    <property type="match status" value="2"/>
</dbReference>
<feature type="transmembrane region" description="Helical" evidence="16">
    <location>
        <begin position="1106"/>
        <end position="1133"/>
    </location>
</feature>
<comment type="catalytic activity">
    <reaction evidence="15">
        <text>L-threonyl-[protein] + ATP = O-phospho-L-threonyl-[protein] + ADP + H(+)</text>
        <dbReference type="Rhea" id="RHEA:46608"/>
        <dbReference type="Rhea" id="RHEA-COMP:11060"/>
        <dbReference type="Rhea" id="RHEA-COMP:11605"/>
        <dbReference type="ChEBI" id="CHEBI:15378"/>
        <dbReference type="ChEBI" id="CHEBI:30013"/>
        <dbReference type="ChEBI" id="CHEBI:30616"/>
        <dbReference type="ChEBI" id="CHEBI:61977"/>
        <dbReference type="ChEBI" id="CHEBI:456216"/>
    </reaction>
</comment>
<dbReference type="Gene3D" id="1.10.510.10">
    <property type="entry name" value="Transferase(Phosphotransferase) domain 1"/>
    <property type="match status" value="1"/>
</dbReference>
<dbReference type="InterPro" id="IPR013695">
    <property type="entry name" value="WAK"/>
</dbReference>
<dbReference type="GO" id="GO:0030247">
    <property type="term" value="F:polysaccharide binding"/>
    <property type="evidence" value="ECO:0007669"/>
    <property type="project" value="InterPro"/>
</dbReference>
<comment type="caution">
    <text evidence="18">The sequence shown here is derived from an EMBL/GenBank/DDBJ whole genome shotgun (WGS) entry which is preliminary data.</text>
</comment>
<dbReference type="GO" id="GO:0015297">
    <property type="term" value="F:antiporter activity"/>
    <property type="evidence" value="ECO:0007669"/>
    <property type="project" value="InterPro"/>
</dbReference>
<evidence type="ECO:0000256" key="13">
    <source>
        <dbReference type="ARBA" id="ARBA00023180"/>
    </source>
</evidence>
<dbReference type="InterPro" id="IPR025287">
    <property type="entry name" value="WAK_GUB"/>
</dbReference>
<gene>
    <name evidence="18" type="ORF">DVH24_027907</name>
</gene>
<feature type="transmembrane region" description="Helical" evidence="16">
    <location>
        <begin position="851"/>
        <end position="875"/>
    </location>
</feature>
<keyword evidence="11 16" id="KW-0472">Membrane</keyword>
<dbReference type="InterPro" id="IPR002528">
    <property type="entry name" value="MATE_fam"/>
</dbReference>
<dbReference type="GO" id="GO:0007166">
    <property type="term" value="P:cell surface receptor signaling pathway"/>
    <property type="evidence" value="ECO:0007669"/>
    <property type="project" value="InterPro"/>
</dbReference>
<evidence type="ECO:0000256" key="7">
    <source>
        <dbReference type="ARBA" id="ARBA00022741"/>
    </source>
</evidence>
<feature type="domain" description="Protein kinase" evidence="17">
    <location>
        <begin position="434"/>
        <end position="722"/>
    </location>
</feature>
<keyword evidence="7" id="KW-0547">Nucleotide-binding</keyword>
<name>A0A498HA99_MALDO</name>
<feature type="transmembrane region" description="Helical" evidence="16">
    <location>
        <begin position="1207"/>
        <end position="1230"/>
    </location>
</feature>
<evidence type="ECO:0000256" key="2">
    <source>
        <dbReference type="ARBA" id="ARBA00010199"/>
    </source>
</evidence>
<comment type="similarity">
    <text evidence="2 16">Belongs to the multi antimicrobial extrusion (MATE) (TC 2.A.66.1) family.</text>
</comment>
<dbReference type="FunFam" id="3.30.200.20:FF:000043">
    <property type="entry name" value="Wall-associated receptor kinase 2"/>
    <property type="match status" value="1"/>
</dbReference>
<dbReference type="Pfam" id="PF00069">
    <property type="entry name" value="Pkinase"/>
    <property type="match status" value="1"/>
</dbReference>
<dbReference type="InterPro" id="IPR008271">
    <property type="entry name" value="Ser/Thr_kinase_AS"/>
</dbReference>
<proteinExistence type="inferred from homology"/>
<feature type="transmembrane region" description="Helical" evidence="16">
    <location>
        <begin position="1179"/>
        <end position="1201"/>
    </location>
</feature>
<feature type="transmembrane region" description="Helical" evidence="16">
    <location>
        <begin position="960"/>
        <end position="985"/>
    </location>
</feature>
<sequence>MGNSDFFRHVQGQREREREMKMVVQIFQMVLLLWQMSSALAQSQSLALPVALPDCQAQCGSVTIPYPFGIGPNCYLDEWFSISCNDTYNPSKPFLNSTKLEVLNVSMELGTVRVNYPAKSTCGDMSSAYVMSLEGGPFVFSQSKNRFTAVGCNNLALMTMVNGSTIGGCLSFCRSGLTASSSTCNGIDCCQTTIPSDLQVFNTTIESVETGEPTEGCKYAFLVDRQWFENEGLRKASDIQNMDSLPVVLEWRIDRRTYDSLATNKSIAFNNSTVCESGSFVNSTSFSNKNSMVRCSCKRGYEGNPYLPDGCQDIDECVDPQSPCLLENLGYTFICNNTIGSYECYFFGPPEKKKSAVKPVVIGIGASLGLLLLLATAWWLYKVVKKRNDTKRREKFFKQNGGFFIKEQLSSGEVNVEKIKIFDPKELEKATDHFNVNRILGQGGQGTVYKGMLTDGRLVAVKKSKVIDEGKLRPFINEIVILSQLNHRNVVKLFGCCLETNVPLLVYEYVPNGTLFEYIHEDNEEFPLLWDMRLRIAIEVAGALFYLHSSASIPIYHRDIKSTNILLDDKYRAKVADFGTSRSISIDQTHVTTLVQGTFGYLDPEYFQSSQFTEKSDVYSFGVVLIELLTSQKPISFTRSEEGRSLATYFILKMEEKRLFDIVDVRITEGSKEQIEAVACLARRCLDLNGKRRPTMKEVAMELEGIKKSVKGSNVQQNHEEVEYVPNEVTDPWDVVSTSSSSVVDSISQPSNFGGSAAEITMGTAEEYQPLLNGLDSHSRIPDLSSTAVEEFLEHKPVAVRWWLRLVAWESRLLWTLSGSSIIVSIFNYMLSFTTLMFCGHLSALELAGASIASVGIQGLAYGIMLGMASAVQTVCGQAYGARQYPAMGIICQRAIVLHLGAAVLLTFLYWWSGPILIAIGQTEEIAEQGQVFARGIVPQLYAFAINCPQQRFLQAQNIVNPLAFMSFGVFLVHILLSWVVVYVADYGLTGAALTLSFSWWLLVIVYGIYIVVSPKCKETWTGFSGKAFWGIWPYFKLTVASAIMLCQGLVLISGLLANPTIALDSISICMNYLNWDMQFMLGLAAAASVRVSNELGAGNGKVAKFSVFVVNGTSILISIIFTAIILIFRVALSKLFTSDDEVVTAVSNLTPLLAISVFLNGIQPILSGVAIGSGWQAVVAYVNLTCYYIIGLPIGCVLGFKTSMGVAGIWWGLIIGVFLQTVTLIVLTARTNWTAEVEKTAERLKRSASAERLKRSASAERLDLNFSAPSISDAFTYADSIVV</sequence>